<name>G9QQN4_9BACI</name>
<proteinExistence type="predicted"/>
<feature type="region of interest" description="Disordered" evidence="1">
    <location>
        <begin position="27"/>
        <end position="50"/>
    </location>
</feature>
<reference evidence="2 3" key="1">
    <citation type="submission" date="2011-09" db="EMBL/GenBank/DDBJ databases">
        <title>The Genome Sequence of Bacillus smithii 7_3_47FAA.</title>
        <authorList>
            <consortium name="The Broad Institute Genome Sequencing Platform"/>
            <person name="Earl A."/>
            <person name="Ward D."/>
            <person name="Feldgarden M."/>
            <person name="Gevers D."/>
            <person name="Daigneault M."/>
            <person name="Strauss J."/>
            <person name="Allen-Vercoe E."/>
            <person name="Young S.K."/>
            <person name="Zeng Q."/>
            <person name="Gargeya S."/>
            <person name="Fitzgerald M."/>
            <person name="Haas B."/>
            <person name="Abouelleil A."/>
            <person name="Alvarado L."/>
            <person name="Arachchi H.M."/>
            <person name="Berlin A."/>
            <person name="Brown A."/>
            <person name="Chapman S.B."/>
            <person name="Chen Z."/>
            <person name="Dunbar C."/>
            <person name="Freedman E."/>
            <person name="Gearin G."/>
            <person name="Goldberg J."/>
            <person name="Griggs A."/>
            <person name="Gujja S."/>
            <person name="Heiman D."/>
            <person name="Howarth C."/>
            <person name="Larson L."/>
            <person name="Lui A."/>
            <person name="MacDonald P.J.P."/>
            <person name="Montmayeur A."/>
            <person name="Murphy C."/>
            <person name="Neiman D."/>
            <person name="Pearson M."/>
            <person name="Priest M."/>
            <person name="Roberts A."/>
            <person name="Saif S."/>
            <person name="Shea T."/>
            <person name="Shenoy N."/>
            <person name="Sisk P."/>
            <person name="Stolte C."/>
            <person name="Sykes S."/>
            <person name="Wortman J."/>
            <person name="Nusbaum C."/>
            <person name="Birren B."/>
        </authorList>
    </citation>
    <scope>NUCLEOTIDE SEQUENCE [LARGE SCALE GENOMIC DNA]</scope>
    <source>
        <strain evidence="2 3">7_3_47FAA</strain>
    </source>
</reference>
<dbReference type="EMBL" id="ACWF01000167">
    <property type="protein sequence ID" value="EHL72710.1"/>
    <property type="molecule type" value="Genomic_DNA"/>
</dbReference>
<dbReference type="AlphaFoldDB" id="G9QQN4"/>
<evidence type="ECO:0000313" key="2">
    <source>
        <dbReference type="EMBL" id="EHL72710.1"/>
    </source>
</evidence>
<dbReference type="PATRIC" id="fig|665952.3.peg.3543"/>
<dbReference type="HOGENOM" id="CLU_3114752_0_0_9"/>
<gene>
    <name evidence="2" type="ORF">HMPREF1015_00601</name>
</gene>
<evidence type="ECO:0000256" key="1">
    <source>
        <dbReference type="SAM" id="MobiDB-lite"/>
    </source>
</evidence>
<sequence>MNDPNVLLKQNFIMFDFKTALHVFKDKRPLKQQNDKHSPAPFKPMSRPLT</sequence>
<protein>
    <submittedName>
        <fullName evidence="2">Uncharacterized protein</fullName>
    </submittedName>
</protein>
<feature type="compositionally biased region" description="Basic and acidic residues" evidence="1">
    <location>
        <begin position="27"/>
        <end position="38"/>
    </location>
</feature>
<comment type="caution">
    <text evidence="2">The sequence shown here is derived from an EMBL/GenBank/DDBJ whole genome shotgun (WGS) entry which is preliminary data.</text>
</comment>
<accession>G9QQN4</accession>
<keyword evidence="3" id="KW-1185">Reference proteome</keyword>
<dbReference type="Proteomes" id="UP000011747">
    <property type="component" value="Unassembled WGS sequence"/>
</dbReference>
<evidence type="ECO:0000313" key="3">
    <source>
        <dbReference type="Proteomes" id="UP000011747"/>
    </source>
</evidence>
<organism evidence="2 3">
    <name type="scientific">Bacillus smithii 7_3_47FAA</name>
    <dbReference type="NCBI Taxonomy" id="665952"/>
    <lineage>
        <taxon>Bacteria</taxon>
        <taxon>Bacillati</taxon>
        <taxon>Bacillota</taxon>
        <taxon>Bacilli</taxon>
        <taxon>Bacillales</taxon>
        <taxon>Bacillaceae</taxon>
        <taxon>Bacillus</taxon>
    </lineage>
</organism>